<reference evidence="1" key="1">
    <citation type="submission" date="2023-04" db="EMBL/GenBank/DDBJ databases">
        <title>A chromosome-level genome assembly of the parasitoid wasp Eretmocerus hayati.</title>
        <authorList>
            <person name="Zhong Y."/>
            <person name="Liu S."/>
            <person name="Liu Y."/>
        </authorList>
    </citation>
    <scope>NUCLEOTIDE SEQUENCE</scope>
    <source>
        <strain evidence="1">ZJU_SS_LIU_2023</strain>
    </source>
</reference>
<gene>
    <name evidence="1" type="ORF">QAD02_024067</name>
</gene>
<evidence type="ECO:0000313" key="1">
    <source>
        <dbReference type="EMBL" id="KAJ8688272.1"/>
    </source>
</evidence>
<proteinExistence type="predicted"/>
<evidence type="ECO:0000313" key="2">
    <source>
        <dbReference type="Proteomes" id="UP001239111"/>
    </source>
</evidence>
<dbReference type="EMBL" id="CM056741">
    <property type="protein sequence ID" value="KAJ8688272.1"/>
    <property type="molecule type" value="Genomic_DNA"/>
</dbReference>
<keyword evidence="2" id="KW-1185">Reference proteome</keyword>
<accession>A0ACC2Q132</accession>
<protein>
    <submittedName>
        <fullName evidence="1">Uncharacterized protein</fullName>
    </submittedName>
</protein>
<name>A0ACC2Q132_9HYME</name>
<dbReference type="Proteomes" id="UP001239111">
    <property type="component" value="Chromosome 1"/>
</dbReference>
<comment type="caution">
    <text evidence="1">The sequence shown here is derived from an EMBL/GenBank/DDBJ whole genome shotgun (WGS) entry which is preliminary data.</text>
</comment>
<organism evidence="1 2">
    <name type="scientific">Eretmocerus hayati</name>
    <dbReference type="NCBI Taxonomy" id="131215"/>
    <lineage>
        <taxon>Eukaryota</taxon>
        <taxon>Metazoa</taxon>
        <taxon>Ecdysozoa</taxon>
        <taxon>Arthropoda</taxon>
        <taxon>Hexapoda</taxon>
        <taxon>Insecta</taxon>
        <taxon>Pterygota</taxon>
        <taxon>Neoptera</taxon>
        <taxon>Endopterygota</taxon>
        <taxon>Hymenoptera</taxon>
        <taxon>Apocrita</taxon>
        <taxon>Proctotrupomorpha</taxon>
        <taxon>Chalcidoidea</taxon>
        <taxon>Aphelinidae</taxon>
        <taxon>Aphelininae</taxon>
        <taxon>Eretmocerus</taxon>
    </lineage>
</organism>
<sequence length="132" mass="15296">MMCNSLWEASTWSNIERMMHGIWKHNATERDIKSSHRIYRERLTMTDCITNCKMITWSKERNEDLLTTDDDHNRNPPPVITTEQVMCLEPVSNRSISEPACALICHIAGHQVYVCNPGEYCQCQTPSLRINV</sequence>